<reference evidence="1" key="1">
    <citation type="submission" date="2017-09" db="EMBL/GenBank/DDBJ databases">
        <title>FDA dAtabase for Regulatory Grade micrObial Sequences (FDA-ARGOS): Supporting development and validation of Infectious Disease Dx tests.</title>
        <authorList>
            <person name="Minogue T."/>
            <person name="Wolcott M."/>
            <person name="Wasieloski L."/>
            <person name="Aguilar W."/>
            <person name="Moore D."/>
            <person name="Tallon L.J."/>
            <person name="Sadzewicz L."/>
            <person name="Ott S."/>
            <person name="Zhao X."/>
            <person name="Nagaraj S."/>
            <person name="Vavikolanu K."/>
            <person name="Aluvathingal J."/>
            <person name="Nadendla S."/>
            <person name="Sichtig H."/>
        </authorList>
    </citation>
    <scope>NUCLEOTIDE SEQUENCE</scope>
    <source>
        <strain evidence="1">FDAARGOS_387</strain>
    </source>
</reference>
<dbReference type="EMBL" id="CAADJA010000002">
    <property type="protein sequence ID" value="VFS46220.1"/>
    <property type="molecule type" value="Genomic_DNA"/>
</dbReference>
<reference evidence="3" key="2">
    <citation type="submission" date="2017-09" db="EMBL/GenBank/DDBJ databases">
        <title>FDA dAtabase for Regulatory Grade micrObial Sequences (FDA-ARGOS): Supporting development and validation of Infectious Disease Dx tests.</title>
        <authorList>
            <person name="Minogue T."/>
            <person name="Wolcott M."/>
            <person name="Wasieloski L."/>
            <person name="Aguilar W."/>
            <person name="Moore D."/>
            <person name="Tallon L."/>
            <person name="Sadzewicz L."/>
            <person name="Ott S."/>
            <person name="Zhao X."/>
            <person name="Nagaraj S."/>
            <person name="Vavikolanu K."/>
            <person name="Aluvathingal J."/>
            <person name="Nadendla S."/>
            <person name="Sichtig H."/>
        </authorList>
    </citation>
    <scope>NUCLEOTIDE SEQUENCE [LARGE SCALE GENOMIC DNA]</scope>
    <source>
        <strain evidence="3">FDAARGOS_387</strain>
    </source>
</reference>
<dbReference type="EMBL" id="PDDX01000001">
    <property type="protein sequence ID" value="PHI28325.1"/>
    <property type="molecule type" value="Genomic_DNA"/>
</dbReference>
<reference evidence="2 4" key="3">
    <citation type="submission" date="2019-03" db="EMBL/GenBank/DDBJ databases">
        <authorList>
            <consortium name="Pathogen Informatics"/>
        </authorList>
    </citation>
    <scope>NUCLEOTIDE SEQUENCE [LARGE SCALE GENOMIC DNA]</scope>
    <source>
        <strain evidence="2 4">NCTC12282</strain>
    </source>
</reference>
<keyword evidence="3" id="KW-1185">Reference proteome</keyword>
<sequence>MTITAEEQTQLTRLTQKGEGLLCDRLIIFMAEALERWEQFIGERPKQFSFVLMGYNPPPKVEFAKGGEISNLLTQIPSDRERRIFHSYLIWHRHPLLSSYLNPFEPIINLIHHQGTWERPENHILPIIDYTGHYGAIYPNYRLPHQ</sequence>
<evidence type="ECO:0000313" key="1">
    <source>
        <dbReference type="EMBL" id="PHI28325.1"/>
    </source>
</evidence>
<evidence type="ECO:0000313" key="2">
    <source>
        <dbReference type="EMBL" id="VFS46220.1"/>
    </source>
</evidence>
<dbReference type="Proteomes" id="UP000373449">
    <property type="component" value="Unassembled WGS sequence"/>
</dbReference>
<dbReference type="Proteomes" id="UP000224974">
    <property type="component" value="Unassembled WGS sequence"/>
</dbReference>
<dbReference type="AlphaFoldDB" id="A0A2C6DIP9"/>
<name>A0A2C6DIP9_9GAMM</name>
<organism evidence="1 3">
    <name type="scientific">Budvicia aquatica</name>
    <dbReference type="NCBI Taxonomy" id="82979"/>
    <lineage>
        <taxon>Bacteria</taxon>
        <taxon>Pseudomonadati</taxon>
        <taxon>Pseudomonadota</taxon>
        <taxon>Gammaproteobacteria</taxon>
        <taxon>Enterobacterales</taxon>
        <taxon>Budviciaceae</taxon>
        <taxon>Budvicia</taxon>
    </lineage>
</organism>
<evidence type="ECO:0000313" key="4">
    <source>
        <dbReference type="Proteomes" id="UP000373449"/>
    </source>
</evidence>
<evidence type="ECO:0000313" key="3">
    <source>
        <dbReference type="Proteomes" id="UP000224974"/>
    </source>
</evidence>
<gene>
    <name evidence="1" type="ORF">CRN84_02715</name>
    <name evidence="2" type="ORF">NCTC12282_01111</name>
</gene>
<protein>
    <submittedName>
        <fullName evidence="1">Uncharacterized protein</fullName>
    </submittedName>
</protein>
<accession>A0A2C6DIP9</accession>
<proteinExistence type="predicted"/>